<dbReference type="GO" id="GO:0006352">
    <property type="term" value="P:DNA-templated transcription initiation"/>
    <property type="evidence" value="ECO:0007669"/>
    <property type="project" value="InterPro"/>
</dbReference>
<protein>
    <recommendedName>
        <fullName evidence="5">RNA polymerase sigma factor</fullName>
    </recommendedName>
</protein>
<proteinExistence type="inferred from homology"/>
<dbReference type="EMBL" id="BJYV01000024">
    <property type="protein sequence ID" value="GEO23521.1"/>
    <property type="molecule type" value="Genomic_DNA"/>
</dbReference>
<keyword evidence="8" id="KW-1185">Reference proteome</keyword>
<dbReference type="PROSITE" id="PS01063">
    <property type="entry name" value="SIGMA70_ECF"/>
    <property type="match status" value="1"/>
</dbReference>
<dbReference type="NCBIfam" id="TIGR02937">
    <property type="entry name" value="sigma70-ECF"/>
    <property type="match status" value="1"/>
</dbReference>
<dbReference type="InterPro" id="IPR013325">
    <property type="entry name" value="RNA_pol_sigma_r2"/>
</dbReference>
<comment type="caution">
    <text evidence="7">The sequence shown here is derived from an EMBL/GenBank/DDBJ whole genome shotgun (WGS) entry which is preliminary data.</text>
</comment>
<keyword evidence="1 5" id="KW-0805">Transcription regulation</keyword>
<keyword evidence="4 5" id="KW-0804">Transcription</keyword>
<dbReference type="Pfam" id="PF04542">
    <property type="entry name" value="Sigma70_r2"/>
    <property type="match status" value="1"/>
</dbReference>
<dbReference type="SUPFAM" id="SSF88946">
    <property type="entry name" value="Sigma2 domain of RNA polymerase sigma factors"/>
    <property type="match status" value="1"/>
</dbReference>
<evidence type="ECO:0000256" key="5">
    <source>
        <dbReference type="RuleBase" id="RU000716"/>
    </source>
</evidence>
<dbReference type="Gene3D" id="1.10.1740.10">
    <property type="match status" value="1"/>
</dbReference>
<dbReference type="Proteomes" id="UP000321301">
    <property type="component" value="Unassembled WGS sequence"/>
</dbReference>
<dbReference type="InterPro" id="IPR000838">
    <property type="entry name" value="RNA_pol_sigma70_ECF_CS"/>
</dbReference>
<evidence type="ECO:0000256" key="2">
    <source>
        <dbReference type="ARBA" id="ARBA00023082"/>
    </source>
</evidence>
<keyword evidence="3 5" id="KW-0238">DNA-binding</keyword>
<evidence type="ECO:0000313" key="8">
    <source>
        <dbReference type="Proteomes" id="UP000321301"/>
    </source>
</evidence>
<sequence>MHMADFLSDNYTDFGDNKLVELSIDGDKKALQTLIIRHQLFVYNLALKMAGNVQDAEDLTQEVFIKIITALSKFKIESKFTTWLYRITVNHFINSKKQSAKARFVSFDSYFDSIDAVPSTDLNDQEEKELKDTIEEIRINCTTGMLLCLSKEQRMIYVLGEMFEIGHTLGGEILGITPGNFRVKLTRTRKELYNWMNKRCGLVNSANPCRCSKKTRGYINDGKVDPGNLKFNTGYKSKISALSKKKAVALTDTVDELNKQVFQSHPAQTPVQSSKIINDILNNDLIKSILDL</sequence>
<name>A0A512CH33_9BACT</name>
<reference evidence="7 8" key="1">
    <citation type="submission" date="2019-07" db="EMBL/GenBank/DDBJ databases">
        <title>Whole genome shotgun sequence of Cyclobacterium qasimii NBRC 106168.</title>
        <authorList>
            <person name="Hosoyama A."/>
            <person name="Uohara A."/>
            <person name="Ohji S."/>
            <person name="Ichikawa N."/>
        </authorList>
    </citation>
    <scope>NUCLEOTIDE SEQUENCE [LARGE SCALE GENOMIC DNA]</scope>
    <source>
        <strain evidence="7 8">NBRC 106168</strain>
    </source>
</reference>
<feature type="domain" description="RNA polymerase sigma-70 region 2" evidence="6">
    <location>
        <begin position="34"/>
        <end position="99"/>
    </location>
</feature>
<evidence type="ECO:0000256" key="4">
    <source>
        <dbReference type="ARBA" id="ARBA00023163"/>
    </source>
</evidence>
<dbReference type="InterPro" id="IPR014284">
    <property type="entry name" value="RNA_pol_sigma-70_dom"/>
</dbReference>
<dbReference type="GO" id="GO:0016987">
    <property type="term" value="F:sigma factor activity"/>
    <property type="evidence" value="ECO:0007669"/>
    <property type="project" value="UniProtKB-KW"/>
</dbReference>
<evidence type="ECO:0000256" key="3">
    <source>
        <dbReference type="ARBA" id="ARBA00023125"/>
    </source>
</evidence>
<evidence type="ECO:0000313" key="7">
    <source>
        <dbReference type="EMBL" id="GEO23521.1"/>
    </source>
</evidence>
<comment type="similarity">
    <text evidence="5">Belongs to the sigma-70 factor family. ECF subfamily.</text>
</comment>
<accession>A0A512CH33</accession>
<dbReference type="InterPro" id="IPR039425">
    <property type="entry name" value="RNA_pol_sigma-70-like"/>
</dbReference>
<organism evidence="7 8">
    <name type="scientific">Cyclobacterium qasimii</name>
    <dbReference type="NCBI Taxonomy" id="1350429"/>
    <lineage>
        <taxon>Bacteria</taxon>
        <taxon>Pseudomonadati</taxon>
        <taxon>Bacteroidota</taxon>
        <taxon>Cytophagia</taxon>
        <taxon>Cytophagales</taxon>
        <taxon>Cyclobacteriaceae</taxon>
        <taxon>Cyclobacterium</taxon>
    </lineage>
</organism>
<dbReference type="PANTHER" id="PTHR43133">
    <property type="entry name" value="RNA POLYMERASE ECF-TYPE SIGMA FACTO"/>
    <property type="match status" value="1"/>
</dbReference>
<dbReference type="AlphaFoldDB" id="A0A512CH33"/>
<gene>
    <name evidence="7" type="ORF">CQA01_40550</name>
</gene>
<dbReference type="GO" id="GO:0003677">
    <property type="term" value="F:DNA binding"/>
    <property type="evidence" value="ECO:0007669"/>
    <property type="project" value="UniProtKB-KW"/>
</dbReference>
<keyword evidence="2 5" id="KW-0731">Sigma factor</keyword>
<evidence type="ECO:0000259" key="6">
    <source>
        <dbReference type="Pfam" id="PF04542"/>
    </source>
</evidence>
<dbReference type="InterPro" id="IPR007627">
    <property type="entry name" value="RNA_pol_sigma70_r2"/>
</dbReference>
<evidence type="ECO:0000256" key="1">
    <source>
        <dbReference type="ARBA" id="ARBA00023015"/>
    </source>
</evidence>
<dbReference type="PANTHER" id="PTHR43133:SF8">
    <property type="entry name" value="RNA POLYMERASE SIGMA FACTOR HI_1459-RELATED"/>
    <property type="match status" value="1"/>
</dbReference>